<proteinExistence type="predicted"/>
<evidence type="ECO:0000256" key="1">
    <source>
        <dbReference type="SAM" id="MobiDB-lite"/>
    </source>
</evidence>
<reference evidence="2" key="1">
    <citation type="submission" date="2019-12" db="EMBL/GenBank/DDBJ databases">
        <title>An insight into the sialome of adult female Ixodes ricinus ticks feeding for 6 days.</title>
        <authorList>
            <person name="Perner J."/>
            <person name="Ribeiro J.M.C."/>
        </authorList>
    </citation>
    <scope>NUCLEOTIDE SEQUENCE</scope>
    <source>
        <strain evidence="2">Semi-engorged</strain>
        <tissue evidence="2">Salivary glands</tissue>
    </source>
</reference>
<accession>A0A6B0V2F1</accession>
<dbReference type="AlphaFoldDB" id="A0A6B0V2F1"/>
<sequence length="198" mass="21622">MLRGASLQLRVCSRAATAVCVYHRVRAGPSHHEGVRVRERDDWSGADSRPTQSQEPRKWSGTGIAWHSSRALFPLCPYPHLQGLVPKDTKSPLGIGALVPGPVLGLLPALLGGAEPLHQGPVPRRRQGELPAAGLHPDRLRHHAAGQHLHVSGLLRLPTLLAQHLRRGHALRRPPLLPGLVEQYHVRGLLQVVESCRS</sequence>
<name>A0A6B0V2F1_IXORI</name>
<dbReference type="EMBL" id="GIFC01013818">
    <property type="protein sequence ID" value="MXU95901.1"/>
    <property type="molecule type" value="Transcribed_RNA"/>
</dbReference>
<feature type="compositionally biased region" description="Basic and acidic residues" evidence="1">
    <location>
        <begin position="31"/>
        <end position="43"/>
    </location>
</feature>
<evidence type="ECO:0000313" key="2">
    <source>
        <dbReference type="EMBL" id="MXU95901.1"/>
    </source>
</evidence>
<protein>
    <submittedName>
        <fullName evidence="2">Uncharacterized protein</fullName>
    </submittedName>
</protein>
<organism evidence="2">
    <name type="scientific">Ixodes ricinus</name>
    <name type="common">Common tick</name>
    <name type="synonym">Acarus ricinus</name>
    <dbReference type="NCBI Taxonomy" id="34613"/>
    <lineage>
        <taxon>Eukaryota</taxon>
        <taxon>Metazoa</taxon>
        <taxon>Ecdysozoa</taxon>
        <taxon>Arthropoda</taxon>
        <taxon>Chelicerata</taxon>
        <taxon>Arachnida</taxon>
        <taxon>Acari</taxon>
        <taxon>Parasitiformes</taxon>
        <taxon>Ixodida</taxon>
        <taxon>Ixodoidea</taxon>
        <taxon>Ixodidae</taxon>
        <taxon>Ixodinae</taxon>
        <taxon>Ixodes</taxon>
    </lineage>
</organism>
<feature type="region of interest" description="Disordered" evidence="1">
    <location>
        <begin position="31"/>
        <end position="60"/>
    </location>
</feature>